<reference evidence="2 4" key="2">
    <citation type="journal article" date="2013" name="ISME J.">
        <title>A metabolic model for members of the genus Tetrasphaera involved in enhanced biological phosphorus removal.</title>
        <authorList>
            <person name="Kristiansen R."/>
            <person name="Nguyen H.T.T."/>
            <person name="Saunders A.M."/>
            <person name="Nielsen J.L."/>
            <person name="Wimmer R."/>
            <person name="Le V.Q."/>
            <person name="McIlroy S.J."/>
            <person name="Petrovski S."/>
            <person name="Seviour R.J."/>
            <person name="Calteau A."/>
            <person name="Nielsen K.L."/>
            <person name="Nielsen P.H."/>
        </authorList>
    </citation>
    <scope>NUCLEOTIDE SEQUENCE [LARGE SCALE GENOMIC DNA]</scope>
    <source>
        <strain evidence="2 4">Ben 74</strain>
    </source>
</reference>
<dbReference type="AlphaFoldDB" id="A0A077M433"/>
<evidence type="ECO:0000256" key="1">
    <source>
        <dbReference type="SAM" id="MobiDB-lite"/>
    </source>
</evidence>
<name>A0A077M433_9MICO</name>
<accession>A0A077M433</accession>
<evidence type="ECO:0000313" key="4">
    <source>
        <dbReference type="Proteomes" id="UP000035720"/>
    </source>
</evidence>
<evidence type="ECO:0000313" key="2">
    <source>
        <dbReference type="EMBL" id="CCI51941.1"/>
    </source>
</evidence>
<dbReference type="Proteomes" id="UP000035720">
    <property type="component" value="Unassembled WGS sequence"/>
</dbReference>
<reference evidence="2" key="1">
    <citation type="submission" date="2012-05" db="EMBL/GenBank/DDBJ databases">
        <authorList>
            <person name="McIlroy S."/>
        </authorList>
    </citation>
    <scope>NUCLEOTIDE SEQUENCE</scope>
    <source>
        <strain evidence="2">Ben 74</strain>
    </source>
</reference>
<dbReference type="STRING" id="1193518.BN13_1330006"/>
<proteinExistence type="predicted"/>
<feature type="region of interest" description="Disordered" evidence="1">
    <location>
        <begin position="132"/>
        <end position="154"/>
    </location>
</feature>
<evidence type="ECO:0000313" key="3">
    <source>
        <dbReference type="EMBL" id="CCI52575.1"/>
    </source>
</evidence>
<protein>
    <recommendedName>
        <fullName evidence="5">AMP-dependent synthetase/ligase domain-containing protein</fullName>
    </recommendedName>
</protein>
<evidence type="ECO:0008006" key="5">
    <source>
        <dbReference type="Google" id="ProtNLM"/>
    </source>
</evidence>
<dbReference type="EMBL" id="CAJC01000039">
    <property type="protein sequence ID" value="CCI51941.1"/>
    <property type="molecule type" value="Genomic_DNA"/>
</dbReference>
<comment type="caution">
    <text evidence="2">The sequence shown here is derived from an EMBL/GenBank/DDBJ whole genome shotgun (WGS) entry which is preliminary data.</text>
</comment>
<gene>
    <name evidence="2" type="ORF">BN13_1330006</name>
    <name evidence="3" type="ORF">BN13_1870007</name>
</gene>
<organism evidence="2 4">
    <name type="scientific">Nostocoides jenkinsii Ben 74</name>
    <dbReference type="NCBI Taxonomy" id="1193518"/>
    <lineage>
        <taxon>Bacteria</taxon>
        <taxon>Bacillati</taxon>
        <taxon>Actinomycetota</taxon>
        <taxon>Actinomycetes</taxon>
        <taxon>Micrococcales</taxon>
        <taxon>Intrasporangiaceae</taxon>
        <taxon>Nostocoides</taxon>
    </lineage>
</organism>
<sequence length="179" mass="19447">MADLARRGVVSPSLGEATWRQASAISRWGMGLAGQVRQAAALDPHRLAVIDADTGESLTYAALVARSGRLPRRRRSAHRGCGARERTHRPHVGDVVRQLDLRGAWDAGVAADLRGRRGIRGLDHLSLPGDVRRAGDAAAHPRTPPPRRSRARAGGVARGRLVWIAVPERHDHRLHGSLR</sequence>
<keyword evidence="4" id="KW-1185">Reference proteome</keyword>
<dbReference type="EMBL" id="CAJC01000098">
    <property type="protein sequence ID" value="CCI52575.1"/>
    <property type="molecule type" value="Genomic_DNA"/>
</dbReference>